<evidence type="ECO:0000313" key="2">
    <source>
        <dbReference type="Proteomes" id="UP000799423"/>
    </source>
</evidence>
<organism evidence="1 2">
    <name type="scientific">Plenodomus tracheiphilus IPT5</name>
    <dbReference type="NCBI Taxonomy" id="1408161"/>
    <lineage>
        <taxon>Eukaryota</taxon>
        <taxon>Fungi</taxon>
        <taxon>Dikarya</taxon>
        <taxon>Ascomycota</taxon>
        <taxon>Pezizomycotina</taxon>
        <taxon>Dothideomycetes</taxon>
        <taxon>Pleosporomycetidae</taxon>
        <taxon>Pleosporales</taxon>
        <taxon>Pleosporineae</taxon>
        <taxon>Leptosphaeriaceae</taxon>
        <taxon>Plenodomus</taxon>
    </lineage>
</organism>
<name>A0A6A7B681_9PLEO</name>
<sequence length="374" mass="40167">MHDVPYQNLKISVYNQWSGTGSSADIIEKTVIDDYLISFAGGVLASKPNQSIQFNNDKSGDASAFTNFWTGVNDLVASVKNQSGNFLSASSKPIPFHDAQNFVFPGAKVCDGASSKLQSKFRALQSRKAFEETFAQLKALSFEFLHLTLSDVLVRLLGGITEAVLGSTQVVTDALFNVLHDVADAAVEMLDTLIHIPIILDILNAIGVPDLSCMDLITWIGASGVTILYKIIIINNKAPFPDNAHISSFIAFFGNFLFLAEAMDTSPTNTFGLPSASLAIISAVTAGAADVLVAKPPIKNTAVGVVNRTTTLLTVGARLLFSGLDQKYIARGRLAALKVDDENGQTDNRQVGAVVKTVSLLFWRCFARVGIFTN</sequence>
<evidence type="ECO:0000313" key="1">
    <source>
        <dbReference type="EMBL" id="KAF2850991.1"/>
    </source>
</evidence>
<dbReference type="EMBL" id="MU006304">
    <property type="protein sequence ID" value="KAF2850991.1"/>
    <property type="molecule type" value="Genomic_DNA"/>
</dbReference>
<proteinExistence type="predicted"/>
<dbReference type="PROSITE" id="PS50096">
    <property type="entry name" value="IQ"/>
    <property type="match status" value="1"/>
</dbReference>
<reference evidence="1" key="1">
    <citation type="submission" date="2020-01" db="EMBL/GenBank/DDBJ databases">
        <authorList>
            <consortium name="DOE Joint Genome Institute"/>
            <person name="Haridas S."/>
            <person name="Albert R."/>
            <person name="Binder M."/>
            <person name="Bloem J."/>
            <person name="Labutti K."/>
            <person name="Salamov A."/>
            <person name="Andreopoulos B."/>
            <person name="Baker S.E."/>
            <person name="Barry K."/>
            <person name="Bills G."/>
            <person name="Bluhm B.H."/>
            <person name="Cannon C."/>
            <person name="Castanera R."/>
            <person name="Culley D.E."/>
            <person name="Daum C."/>
            <person name="Ezra D."/>
            <person name="Gonzalez J.B."/>
            <person name="Henrissat B."/>
            <person name="Kuo A."/>
            <person name="Liang C."/>
            <person name="Lipzen A."/>
            <person name="Lutzoni F."/>
            <person name="Magnuson J."/>
            <person name="Mondo S."/>
            <person name="Nolan M."/>
            <person name="Ohm R."/>
            <person name="Pangilinan J."/>
            <person name="Park H.-J."/>
            <person name="Ramirez L."/>
            <person name="Alfaro M."/>
            <person name="Sun H."/>
            <person name="Tritt A."/>
            <person name="Yoshinaga Y."/>
            <person name="Zwiers L.-H."/>
            <person name="Turgeon B.G."/>
            <person name="Goodwin S.B."/>
            <person name="Spatafora J.W."/>
            <person name="Crous P.W."/>
            <person name="Grigoriev I.V."/>
        </authorList>
    </citation>
    <scope>NUCLEOTIDE SEQUENCE</scope>
    <source>
        <strain evidence="1">IPT5</strain>
    </source>
</reference>
<dbReference type="Proteomes" id="UP000799423">
    <property type="component" value="Unassembled WGS sequence"/>
</dbReference>
<gene>
    <name evidence="1" type="ORF">T440DRAFT_554747</name>
</gene>
<keyword evidence="2" id="KW-1185">Reference proteome</keyword>
<dbReference type="OrthoDB" id="3235083at2759"/>
<dbReference type="AlphaFoldDB" id="A0A6A7B681"/>
<protein>
    <submittedName>
        <fullName evidence="1">Uncharacterized protein</fullName>
    </submittedName>
</protein>
<accession>A0A6A7B681</accession>